<dbReference type="SUPFAM" id="SSF50156">
    <property type="entry name" value="PDZ domain-like"/>
    <property type="match status" value="1"/>
</dbReference>
<dbReference type="InterPro" id="IPR036034">
    <property type="entry name" value="PDZ_sf"/>
</dbReference>
<reference evidence="2" key="1">
    <citation type="submission" date="2020-10" db="EMBL/GenBank/DDBJ databases">
        <title>Chromosome-scale genome assembly of the Allis shad, Alosa alosa.</title>
        <authorList>
            <person name="Margot Z."/>
            <person name="Christophe K."/>
            <person name="Cabau C."/>
            <person name="Louis A."/>
            <person name="Berthelot C."/>
            <person name="Parey E."/>
            <person name="Roest Crollius H."/>
            <person name="Montfort J."/>
            <person name="Robinson-Rechavi M."/>
            <person name="Bucao C."/>
            <person name="Bouchez O."/>
            <person name="Gislard M."/>
            <person name="Lluch J."/>
            <person name="Milhes M."/>
            <person name="Lampietro C."/>
            <person name="Lopez Roques C."/>
            <person name="Donnadieu C."/>
            <person name="Braasch I."/>
            <person name="Desvignes T."/>
            <person name="Postlethwait J."/>
            <person name="Bobe J."/>
            <person name="Guiguen Y."/>
        </authorList>
    </citation>
    <scope>NUCLEOTIDE SEQUENCE</scope>
    <source>
        <strain evidence="2">M-15738</strain>
        <tissue evidence="2">Blood</tissue>
    </source>
</reference>
<evidence type="ECO:0000313" key="3">
    <source>
        <dbReference type="Proteomes" id="UP000823561"/>
    </source>
</evidence>
<dbReference type="AlphaFoldDB" id="A0AAV6FU23"/>
<gene>
    <name evidence="2" type="ORF">AALO_G00230060</name>
</gene>
<dbReference type="Proteomes" id="UP000823561">
    <property type="component" value="Chromosome 18"/>
</dbReference>
<proteinExistence type="predicted"/>
<dbReference type="EMBL" id="JADWDJ010000018">
    <property type="protein sequence ID" value="KAG5266353.1"/>
    <property type="molecule type" value="Genomic_DNA"/>
</dbReference>
<protein>
    <recommendedName>
        <fullName evidence="1">PDZ domain-containing protein</fullName>
    </recommendedName>
</protein>
<dbReference type="PANTHER" id="PTHR46900">
    <property type="entry name" value="TYROSINE-PROTEIN PHOSPHATASE NON-RECEPTOR TYPE 13"/>
    <property type="match status" value="1"/>
</dbReference>
<dbReference type="PROSITE" id="PS50106">
    <property type="entry name" value="PDZ"/>
    <property type="match status" value="1"/>
</dbReference>
<dbReference type="Gene3D" id="2.30.42.10">
    <property type="match status" value="1"/>
</dbReference>
<name>A0AAV6FU23_9TELE</name>
<dbReference type="InterPro" id="IPR001478">
    <property type="entry name" value="PDZ"/>
</dbReference>
<dbReference type="InterPro" id="IPR052074">
    <property type="entry name" value="NonRcpt_TyrProt_Phosphatase"/>
</dbReference>
<feature type="domain" description="PDZ" evidence="1">
    <location>
        <begin position="172"/>
        <end position="246"/>
    </location>
</feature>
<accession>A0AAV6FU23</accession>
<comment type="caution">
    <text evidence="2">The sequence shown here is derived from an EMBL/GenBank/DDBJ whole genome shotgun (WGS) entry which is preliminary data.</text>
</comment>
<dbReference type="SMART" id="SM00228">
    <property type="entry name" value="PDZ"/>
    <property type="match status" value="1"/>
</dbReference>
<sequence>MSRCFHWNETDSISTGRRKLTIECGPSGKKPRSGQTAAYAQCLLGLLPAQLKFLARMISRSSHTHLTTDENLEKYLAVCRSQHAQMKRLSCSEIVLNNVGLSAALPSDSISKSCDDLSAKVEARQRKQRELQDICEMREPLLSNRHPNTHASGEEIICHPEERPPTRKHGRGFVIVGEDNTGKLDLGIFIATIVPDGPADKDGRIRAGGRLISLNKISLEGVSFTAAAAILQNSPEEVELIVSQPNQNLQESKQSQMAGAGGYGLMLERSYDSQTTLSSEYRPAVEES</sequence>
<dbReference type="PANTHER" id="PTHR46900:SF4">
    <property type="entry name" value="FERM AND PDZ DOMAIN CONTAINING 2"/>
    <property type="match status" value="1"/>
</dbReference>
<evidence type="ECO:0000313" key="2">
    <source>
        <dbReference type="EMBL" id="KAG5266353.1"/>
    </source>
</evidence>
<organism evidence="2 3">
    <name type="scientific">Alosa alosa</name>
    <name type="common">allis shad</name>
    <dbReference type="NCBI Taxonomy" id="278164"/>
    <lineage>
        <taxon>Eukaryota</taxon>
        <taxon>Metazoa</taxon>
        <taxon>Chordata</taxon>
        <taxon>Craniata</taxon>
        <taxon>Vertebrata</taxon>
        <taxon>Euteleostomi</taxon>
        <taxon>Actinopterygii</taxon>
        <taxon>Neopterygii</taxon>
        <taxon>Teleostei</taxon>
        <taxon>Clupei</taxon>
        <taxon>Clupeiformes</taxon>
        <taxon>Clupeoidei</taxon>
        <taxon>Clupeidae</taxon>
        <taxon>Alosa</taxon>
    </lineage>
</organism>
<keyword evidence="3" id="KW-1185">Reference proteome</keyword>
<dbReference type="Pfam" id="PF00595">
    <property type="entry name" value="PDZ"/>
    <property type="match status" value="1"/>
</dbReference>
<evidence type="ECO:0000259" key="1">
    <source>
        <dbReference type="PROSITE" id="PS50106"/>
    </source>
</evidence>